<accession>A0A8A7KPE4</accession>
<dbReference type="PIRSF" id="PIRSF006648">
    <property type="entry name" value="DrrB"/>
    <property type="match status" value="1"/>
</dbReference>
<keyword evidence="2 5" id="KW-0812">Transmembrane</keyword>
<dbReference type="InterPro" id="IPR000412">
    <property type="entry name" value="ABC_2_transport"/>
</dbReference>
<dbReference type="InterPro" id="IPR052522">
    <property type="entry name" value="ABC-2_transport_permease"/>
</dbReference>
<dbReference type="GO" id="GO:0043190">
    <property type="term" value="C:ATP-binding cassette (ABC) transporter complex"/>
    <property type="evidence" value="ECO:0007669"/>
    <property type="project" value="InterPro"/>
</dbReference>
<evidence type="ECO:0000313" key="7">
    <source>
        <dbReference type="EMBL" id="QTL99924.1"/>
    </source>
</evidence>
<keyword evidence="4 5" id="KW-0472">Membrane</keyword>
<comment type="subcellular location">
    <subcellularLocation>
        <location evidence="5">Cell membrane</location>
        <topology evidence="5">Multi-pass membrane protein</topology>
    </subcellularLocation>
    <subcellularLocation>
        <location evidence="1">Membrane</location>
        <topology evidence="1">Multi-pass membrane protein</topology>
    </subcellularLocation>
</comment>
<organism evidence="7 8">
    <name type="scientific">Iocasia fonsfrigidae</name>
    <dbReference type="NCBI Taxonomy" id="2682810"/>
    <lineage>
        <taxon>Bacteria</taxon>
        <taxon>Bacillati</taxon>
        <taxon>Bacillota</taxon>
        <taxon>Clostridia</taxon>
        <taxon>Halanaerobiales</taxon>
        <taxon>Halanaerobiaceae</taxon>
        <taxon>Iocasia</taxon>
    </lineage>
</organism>
<dbReference type="Proteomes" id="UP000665020">
    <property type="component" value="Chromosome"/>
</dbReference>
<evidence type="ECO:0000256" key="2">
    <source>
        <dbReference type="ARBA" id="ARBA00022692"/>
    </source>
</evidence>
<comment type="similarity">
    <text evidence="5">Belongs to the ABC-2 integral membrane protein family.</text>
</comment>
<dbReference type="PANTHER" id="PTHR43332:SF2">
    <property type="entry name" value="INNER MEMBRANE TRANSPORT PERMEASE YADH"/>
    <property type="match status" value="1"/>
</dbReference>
<dbReference type="PANTHER" id="PTHR43332">
    <property type="entry name" value="INNER MEMBRANE TRANSPORT PERMEASE YADH-RELATED"/>
    <property type="match status" value="1"/>
</dbReference>
<keyword evidence="5" id="KW-0813">Transport</keyword>
<feature type="transmembrane region" description="Helical" evidence="5">
    <location>
        <begin position="240"/>
        <end position="263"/>
    </location>
</feature>
<gene>
    <name evidence="7" type="ORF">GM661_05360</name>
</gene>
<feature type="transmembrane region" description="Helical" evidence="5">
    <location>
        <begin position="184"/>
        <end position="203"/>
    </location>
</feature>
<dbReference type="Pfam" id="PF01061">
    <property type="entry name" value="ABC2_membrane"/>
    <property type="match status" value="1"/>
</dbReference>
<proteinExistence type="inferred from homology"/>
<dbReference type="PROSITE" id="PS51012">
    <property type="entry name" value="ABC_TM2"/>
    <property type="match status" value="1"/>
</dbReference>
<dbReference type="KEGG" id="ifn:GM661_05360"/>
<feature type="transmembrane region" description="Helical" evidence="5">
    <location>
        <begin position="156"/>
        <end position="177"/>
    </location>
</feature>
<dbReference type="PRINTS" id="PR00164">
    <property type="entry name" value="ABC2TRNSPORT"/>
</dbReference>
<feature type="domain" description="ABC transmembrane type-2" evidence="6">
    <location>
        <begin position="36"/>
        <end position="265"/>
    </location>
</feature>
<keyword evidence="5" id="KW-1003">Cell membrane</keyword>
<keyword evidence="3 5" id="KW-1133">Transmembrane helix</keyword>
<dbReference type="GO" id="GO:0140359">
    <property type="term" value="F:ABC-type transporter activity"/>
    <property type="evidence" value="ECO:0007669"/>
    <property type="project" value="InterPro"/>
</dbReference>
<dbReference type="AlphaFoldDB" id="A0A8A7KPE4"/>
<keyword evidence="8" id="KW-1185">Reference proteome</keyword>
<protein>
    <recommendedName>
        <fullName evidence="5">Transport permease protein</fullName>
    </recommendedName>
</protein>
<feature type="transmembrane region" description="Helical" evidence="5">
    <location>
        <begin position="209"/>
        <end position="228"/>
    </location>
</feature>
<name>A0A8A7KPE4_9FIRM</name>
<dbReference type="InterPro" id="IPR013525">
    <property type="entry name" value="ABC2_TM"/>
</dbReference>
<evidence type="ECO:0000313" key="8">
    <source>
        <dbReference type="Proteomes" id="UP000665020"/>
    </source>
</evidence>
<evidence type="ECO:0000256" key="1">
    <source>
        <dbReference type="ARBA" id="ARBA00004141"/>
    </source>
</evidence>
<dbReference type="EMBL" id="CP046640">
    <property type="protein sequence ID" value="QTL99924.1"/>
    <property type="molecule type" value="Genomic_DNA"/>
</dbReference>
<evidence type="ECO:0000256" key="3">
    <source>
        <dbReference type="ARBA" id="ARBA00022989"/>
    </source>
</evidence>
<evidence type="ECO:0000256" key="5">
    <source>
        <dbReference type="RuleBase" id="RU361157"/>
    </source>
</evidence>
<feature type="transmembrane region" description="Helical" evidence="5">
    <location>
        <begin position="72"/>
        <end position="90"/>
    </location>
</feature>
<reference evidence="7" key="1">
    <citation type="submission" date="2019-12" db="EMBL/GenBank/DDBJ databases">
        <authorList>
            <person name="zhang j."/>
            <person name="sun C.M."/>
        </authorList>
    </citation>
    <scope>NUCLEOTIDE SEQUENCE</scope>
    <source>
        <strain evidence="7">NS-1</strain>
    </source>
</reference>
<feature type="transmembrane region" description="Helical" evidence="5">
    <location>
        <begin position="41"/>
        <end position="60"/>
    </location>
</feature>
<dbReference type="InterPro" id="IPR047817">
    <property type="entry name" value="ABC2_TM_bact-type"/>
</dbReference>
<evidence type="ECO:0000259" key="6">
    <source>
        <dbReference type="PROSITE" id="PS51012"/>
    </source>
</evidence>
<sequence>MYISVWLKNRRSIMTLFYNRIGFMTLLMREVRRFMKVPIQTILSPLLSNILYLGIFGGMMRTRQVGVEGVNYLLFIVPGLATMGAIMAAFQNPSFSIISHKYQNTIQDLNSYPISNIEKSLAFILGGTIRGLLVGSLTYTATAIFVGFKIESPVDFFIMLCVTSFIFASLGLISGLLIESFERLNFMLSIVITPLSYLGGVFFEVSKLPGILSFFKFINPIFPLINITRYTYLGVSEGNILLHFIMVVVFVSGLFTTATITLAKGYGTKVT</sequence>
<evidence type="ECO:0000256" key="4">
    <source>
        <dbReference type="ARBA" id="ARBA00023136"/>
    </source>
</evidence>
<feature type="transmembrane region" description="Helical" evidence="5">
    <location>
        <begin position="121"/>
        <end position="150"/>
    </location>
</feature>